<feature type="transmembrane region" description="Helical" evidence="5">
    <location>
        <begin position="32"/>
        <end position="54"/>
    </location>
</feature>
<feature type="transmembrane region" description="Helical" evidence="5">
    <location>
        <begin position="6"/>
        <end position="23"/>
    </location>
</feature>
<feature type="transmembrane region" description="Helical" evidence="5">
    <location>
        <begin position="158"/>
        <end position="177"/>
    </location>
</feature>
<evidence type="ECO:0000256" key="1">
    <source>
        <dbReference type="ARBA" id="ARBA00022475"/>
    </source>
</evidence>
<keyword evidence="3 5" id="KW-1133">Transmembrane helix</keyword>
<evidence type="ECO:0000256" key="4">
    <source>
        <dbReference type="ARBA" id="ARBA00023136"/>
    </source>
</evidence>
<dbReference type="Pfam" id="PF02659">
    <property type="entry name" value="Mntp"/>
    <property type="match status" value="1"/>
</dbReference>
<dbReference type="Proteomes" id="UP000095563">
    <property type="component" value="Unassembled WGS sequence"/>
</dbReference>
<dbReference type="NCBIfam" id="TIGR02840">
    <property type="entry name" value="spore_YtaF"/>
    <property type="match status" value="1"/>
</dbReference>
<evidence type="ECO:0000313" key="7">
    <source>
        <dbReference type="Proteomes" id="UP000095563"/>
    </source>
</evidence>
<accession>A0A174PB76</accession>
<evidence type="ECO:0000256" key="2">
    <source>
        <dbReference type="ARBA" id="ARBA00022692"/>
    </source>
</evidence>
<sequence>METIILVFSLVIDSFVASIAYGADKIKIPNTYIIVMNIISAGILALSLLLGNYIEDILPSYLPKFISFSIFTILGIYKLFEGVFKKFMNKYTNNTKPLTFKLFDFKFALEVYLDEKKADYDRSKNISLKESIYLAIALSIDSLAVGFGASFINVNSLFMILTCFIFGVASIKIGSYIGKNIISSSNNNLSWISGICLLVIAFLKL</sequence>
<dbReference type="InterPro" id="IPR014205">
    <property type="entry name" value="Spore_YtaF"/>
</dbReference>
<feature type="transmembrane region" description="Helical" evidence="5">
    <location>
        <begin position="60"/>
        <end position="80"/>
    </location>
</feature>
<evidence type="ECO:0000313" key="6">
    <source>
        <dbReference type="EMBL" id="CUP57086.1"/>
    </source>
</evidence>
<keyword evidence="4 5" id="KW-0472">Membrane</keyword>
<organism evidence="6 7">
    <name type="scientific">Clostridium baratii</name>
    <dbReference type="NCBI Taxonomy" id="1561"/>
    <lineage>
        <taxon>Bacteria</taxon>
        <taxon>Bacillati</taxon>
        <taxon>Bacillota</taxon>
        <taxon>Clostridia</taxon>
        <taxon>Eubacteriales</taxon>
        <taxon>Clostridiaceae</taxon>
        <taxon>Clostridium</taxon>
    </lineage>
</organism>
<evidence type="ECO:0000256" key="5">
    <source>
        <dbReference type="SAM" id="Phobius"/>
    </source>
</evidence>
<name>A0A174PB76_9CLOT</name>
<dbReference type="InterPro" id="IPR003810">
    <property type="entry name" value="Mntp/YtaF"/>
</dbReference>
<feature type="transmembrane region" description="Helical" evidence="5">
    <location>
        <begin position="189"/>
        <end position="204"/>
    </location>
</feature>
<gene>
    <name evidence="6" type="ORF">ERS852568_00027</name>
</gene>
<dbReference type="RefSeq" id="WP_055205784.1">
    <property type="nucleotide sequence ID" value="NZ_CZBO01000001.1"/>
</dbReference>
<dbReference type="AlphaFoldDB" id="A0A174PB76"/>
<proteinExistence type="predicted"/>
<feature type="transmembrane region" description="Helical" evidence="5">
    <location>
        <begin position="132"/>
        <end position="152"/>
    </location>
</feature>
<reference evidence="6 7" key="1">
    <citation type="submission" date="2015-09" db="EMBL/GenBank/DDBJ databases">
        <authorList>
            <consortium name="Pathogen Informatics"/>
        </authorList>
    </citation>
    <scope>NUCLEOTIDE SEQUENCE [LARGE SCALE GENOMIC DNA]</scope>
    <source>
        <strain evidence="6 7">2789STDY5834956</strain>
    </source>
</reference>
<keyword evidence="1" id="KW-1003">Cell membrane</keyword>
<keyword evidence="2 5" id="KW-0812">Transmembrane</keyword>
<dbReference type="PANTHER" id="PTHR35529:SF2">
    <property type="entry name" value="SPORULATION PROTEIN YTAF-RELATED"/>
    <property type="match status" value="1"/>
</dbReference>
<evidence type="ECO:0000256" key="3">
    <source>
        <dbReference type="ARBA" id="ARBA00022989"/>
    </source>
</evidence>
<protein>
    <submittedName>
        <fullName evidence="6">Sporulation protein YtaF</fullName>
    </submittedName>
</protein>
<dbReference type="EMBL" id="CZBO01000001">
    <property type="protein sequence ID" value="CUP57086.1"/>
    <property type="molecule type" value="Genomic_DNA"/>
</dbReference>
<dbReference type="PANTHER" id="PTHR35529">
    <property type="entry name" value="MANGANESE EFFLUX PUMP MNTP-RELATED"/>
    <property type="match status" value="1"/>
</dbReference>